<keyword evidence="3 9" id="KW-0235">DNA replication</keyword>
<keyword evidence="2 9" id="KW-0158">Chromosome</keyword>
<dbReference type="InterPro" id="IPR048993">
    <property type="entry name" value="SSRP1-like_PH1"/>
</dbReference>
<evidence type="ECO:0000259" key="11">
    <source>
        <dbReference type="SMART" id="SM01287"/>
    </source>
</evidence>
<keyword evidence="7 9" id="KW-0234">DNA repair</keyword>
<feature type="domain" description="Histone chaperone RTT106/FACT complex subunit SPT16-like middle" evidence="11">
    <location>
        <begin position="372"/>
        <end position="470"/>
    </location>
</feature>
<dbReference type="SUPFAM" id="SSF50729">
    <property type="entry name" value="PH domain-like"/>
    <property type="match status" value="1"/>
</dbReference>
<dbReference type="Gene3D" id="2.30.29.220">
    <property type="entry name" value="Structure-specific recognition protein (SSRP1)"/>
    <property type="match status" value="1"/>
</dbReference>
<protein>
    <recommendedName>
        <fullName evidence="9">FACT complex subunit SSRP1</fullName>
    </recommendedName>
</protein>
<sequence>MSTATPAICQFNTITQGGKIGSTRGLLKFTNTNITWKSDGGRSDNVNISDITEAKWIRITPKIFQLKLSLKGGNSIKFDGFREQDSEVVRKYLKENIGIELENAELSTKGSNWGIVNVNGSNVQFMNDNKVGFEFSVSEVSQSVFNPNHKNELTLEFRHDKTLNDEDEAIVEIRFYTPTRPAKEIPDKKENEQGEEEEEEEEEEEPQEEEMSTLQIFQQSILEKSDIVSNVGKGLAVISNVHFLIPRGRLDIEIYSTFLKLHGKTHDHKVPFENISRLFKLEKSDQKSIFYVISLEPPLRQGKTKYSHLLIQIPNEEETTLELNLTDEQLIKYKGLTPTMSGSTVSVLSTILKVLSGKKTLSDSSFLGESGTASVKCSLKASEGSLYPLERAFFFIHKPPTYIKYEDITNVEFARLASVSVPGGLGNSRTFDLIVNLKNATSVQFTNILREEYRSLFNYLNERKIKIDAPTQASSGIQMAMDEDDSDDSDYEPSESDDDDDDDDDEEESEEEKKPKKKSKKGK</sequence>
<feature type="region of interest" description="Disordered" evidence="10">
    <location>
        <begin position="181"/>
        <end position="212"/>
    </location>
</feature>
<dbReference type="InterPro" id="IPR011993">
    <property type="entry name" value="PH-like_dom_sf"/>
</dbReference>
<evidence type="ECO:0000256" key="2">
    <source>
        <dbReference type="ARBA" id="ARBA00022454"/>
    </source>
</evidence>
<comment type="caution">
    <text evidence="12">The sequence shown here is derived from an EMBL/GenBank/DDBJ whole genome shotgun (WGS) entry which is preliminary data.</text>
</comment>
<gene>
    <name evidence="12" type="ORF">CYY_006674</name>
</gene>
<keyword evidence="5 9" id="KW-0805">Transcription regulation</keyword>
<dbReference type="CDD" id="cd13230">
    <property type="entry name" value="PH1_SSRP1-like"/>
    <property type="match status" value="1"/>
</dbReference>
<dbReference type="Gene3D" id="2.30.29.150">
    <property type="match status" value="1"/>
</dbReference>
<dbReference type="AlphaFoldDB" id="A0A8J4PZA8"/>
<dbReference type="EMBL" id="AJWJ01000318">
    <property type="protein sequence ID" value="KAF2072011.1"/>
    <property type="molecule type" value="Genomic_DNA"/>
</dbReference>
<dbReference type="FunFam" id="2.30.29.150:FF:000001">
    <property type="entry name" value="Fact complex subunit ssrp1"/>
    <property type="match status" value="1"/>
</dbReference>
<dbReference type="GO" id="GO:0003677">
    <property type="term" value="F:DNA binding"/>
    <property type="evidence" value="ECO:0007669"/>
    <property type="project" value="InterPro"/>
</dbReference>
<feature type="region of interest" description="Disordered" evidence="10">
    <location>
        <begin position="471"/>
        <end position="523"/>
    </location>
</feature>
<dbReference type="Gene3D" id="2.30.29.30">
    <property type="entry name" value="Pleckstrin-homology domain (PH domain)/Phosphotyrosine-binding domain (PTB)"/>
    <property type="match status" value="2"/>
</dbReference>
<reference evidence="12" key="1">
    <citation type="submission" date="2020-01" db="EMBL/GenBank/DDBJ databases">
        <title>Development of genomics and gene disruption for Polysphondylium violaceum indicates a role for the polyketide synthase stlB in stalk morphogenesis.</title>
        <authorList>
            <person name="Narita B."/>
            <person name="Kawabe Y."/>
            <person name="Kin K."/>
            <person name="Saito T."/>
            <person name="Gibbs R."/>
            <person name="Kuspa A."/>
            <person name="Muzny D."/>
            <person name="Queller D."/>
            <person name="Richards S."/>
            <person name="Strassman J."/>
            <person name="Sucgang R."/>
            <person name="Worley K."/>
            <person name="Schaap P."/>
        </authorList>
    </citation>
    <scope>NUCLEOTIDE SEQUENCE</scope>
    <source>
        <strain evidence="12">QSvi11</strain>
    </source>
</reference>
<evidence type="ECO:0000256" key="9">
    <source>
        <dbReference type="RuleBase" id="RU364013"/>
    </source>
</evidence>
<feature type="compositionally biased region" description="Acidic residues" evidence="10">
    <location>
        <begin position="193"/>
        <end position="211"/>
    </location>
</feature>
<keyword evidence="6 9" id="KW-0804">Transcription</keyword>
<evidence type="ECO:0000256" key="6">
    <source>
        <dbReference type="ARBA" id="ARBA00023163"/>
    </source>
</evidence>
<evidence type="ECO:0000256" key="3">
    <source>
        <dbReference type="ARBA" id="ARBA00022705"/>
    </source>
</evidence>
<dbReference type="PRINTS" id="PR00887">
    <property type="entry name" value="SSRCOGNITION"/>
</dbReference>
<dbReference type="InterPro" id="IPR000969">
    <property type="entry name" value="SSRP1/POB3"/>
</dbReference>
<dbReference type="InterPro" id="IPR035417">
    <property type="entry name" value="SSRP1/POB3_N"/>
</dbReference>
<dbReference type="PANTHER" id="PTHR45849:SF1">
    <property type="entry name" value="FACT COMPLEX SUBUNIT SSRP1"/>
    <property type="match status" value="1"/>
</dbReference>
<evidence type="ECO:0000256" key="5">
    <source>
        <dbReference type="ARBA" id="ARBA00023015"/>
    </source>
</evidence>
<evidence type="ECO:0000256" key="4">
    <source>
        <dbReference type="ARBA" id="ARBA00022763"/>
    </source>
</evidence>
<evidence type="ECO:0000256" key="8">
    <source>
        <dbReference type="ARBA" id="ARBA00023242"/>
    </source>
</evidence>
<comment type="subcellular location">
    <subcellularLocation>
        <location evidence="9">Nucleus</location>
    </subcellularLocation>
    <subcellularLocation>
        <location evidence="9">Chromosome</location>
    </subcellularLocation>
</comment>
<dbReference type="Pfam" id="PF21103">
    <property type="entry name" value="PH1_SSRP1-like"/>
    <property type="match status" value="1"/>
</dbReference>
<dbReference type="Proteomes" id="UP000695562">
    <property type="component" value="Unassembled WGS sequence"/>
</dbReference>
<dbReference type="Pfam" id="PF17292">
    <property type="entry name" value="POB3_N"/>
    <property type="match status" value="1"/>
</dbReference>
<dbReference type="GO" id="GO:0006281">
    <property type="term" value="P:DNA repair"/>
    <property type="evidence" value="ECO:0007669"/>
    <property type="project" value="UniProtKB-KW"/>
</dbReference>
<dbReference type="GO" id="GO:0031491">
    <property type="term" value="F:nucleosome binding"/>
    <property type="evidence" value="ECO:0007669"/>
    <property type="project" value="TreeGrafter"/>
</dbReference>
<evidence type="ECO:0000256" key="10">
    <source>
        <dbReference type="SAM" id="MobiDB-lite"/>
    </source>
</evidence>
<evidence type="ECO:0000313" key="12">
    <source>
        <dbReference type="EMBL" id="KAF2072011.1"/>
    </source>
</evidence>
<comment type="similarity">
    <text evidence="1 9">Belongs to the SSRP1 family.</text>
</comment>
<dbReference type="InterPro" id="IPR024954">
    <property type="entry name" value="SSRP1_DD"/>
</dbReference>
<dbReference type="Pfam" id="PF08512">
    <property type="entry name" value="Rttp106-like_middle"/>
    <property type="match status" value="1"/>
</dbReference>
<dbReference type="InterPro" id="IPR038167">
    <property type="entry name" value="SSRP1_sf"/>
</dbReference>
<keyword evidence="13" id="KW-1185">Reference proteome</keyword>
<accession>A0A8J4PZA8</accession>
<keyword evidence="4 9" id="KW-0227">DNA damage</keyword>
<proteinExistence type="inferred from homology"/>
<dbReference type="GO" id="GO:0035101">
    <property type="term" value="C:FACT complex"/>
    <property type="evidence" value="ECO:0007669"/>
    <property type="project" value="TreeGrafter"/>
</dbReference>
<feature type="compositionally biased region" description="Acidic residues" evidence="10">
    <location>
        <begin position="481"/>
        <end position="510"/>
    </location>
</feature>
<dbReference type="Pfam" id="PF03531">
    <property type="entry name" value="SSrecog"/>
    <property type="match status" value="1"/>
</dbReference>
<dbReference type="SMART" id="SM01287">
    <property type="entry name" value="Rtt106"/>
    <property type="match status" value="1"/>
</dbReference>
<dbReference type="InterPro" id="IPR050454">
    <property type="entry name" value="RTT106/SSRP1_HistChap/FACT"/>
</dbReference>
<comment type="function">
    <text evidence="9">Component of the FACT complex, a general chromatin factor that acts to reorganize nucleosomes. The FACT complex is involved in multiple processes that require DNA as a template such as mRNA elongation, DNA replication and DNA repair. During transcription elongation the FACT complex acts as a histone chaperone that both destabilizes and restores nucleosomal structure. It facilitates the passage of RNA polymerase II and transcription by promoting the dissociation of one histone H2A-H2B dimer from the nucleosome, then subsequently promotes the reestablishment of the nucleosome following the passage of RNA polymerase II.</text>
</comment>
<organism evidence="12 13">
    <name type="scientific">Polysphondylium violaceum</name>
    <dbReference type="NCBI Taxonomy" id="133409"/>
    <lineage>
        <taxon>Eukaryota</taxon>
        <taxon>Amoebozoa</taxon>
        <taxon>Evosea</taxon>
        <taxon>Eumycetozoa</taxon>
        <taxon>Dictyostelia</taxon>
        <taxon>Dictyosteliales</taxon>
        <taxon>Dictyosteliaceae</taxon>
        <taxon>Polysphondylium</taxon>
    </lineage>
</organism>
<dbReference type="GO" id="GO:0006260">
    <property type="term" value="P:DNA replication"/>
    <property type="evidence" value="ECO:0007669"/>
    <property type="project" value="UniProtKB-KW"/>
</dbReference>
<dbReference type="InterPro" id="IPR013719">
    <property type="entry name" value="RTT106/SPT16-like_middle_dom"/>
</dbReference>
<evidence type="ECO:0000256" key="7">
    <source>
        <dbReference type="ARBA" id="ARBA00023204"/>
    </source>
</evidence>
<keyword evidence="8 9" id="KW-0539">Nucleus</keyword>
<name>A0A8J4PZA8_9MYCE</name>
<dbReference type="CDD" id="cd13231">
    <property type="entry name" value="PH2_SSRP1-like"/>
    <property type="match status" value="1"/>
</dbReference>
<feature type="compositionally biased region" description="Basic and acidic residues" evidence="10">
    <location>
        <begin position="181"/>
        <end position="192"/>
    </location>
</feature>
<evidence type="ECO:0000256" key="1">
    <source>
        <dbReference type="ARBA" id="ARBA00010060"/>
    </source>
</evidence>
<dbReference type="GO" id="GO:0042393">
    <property type="term" value="F:histone binding"/>
    <property type="evidence" value="ECO:0007669"/>
    <property type="project" value="TreeGrafter"/>
</dbReference>
<dbReference type="OrthoDB" id="498543at2759"/>
<evidence type="ECO:0000313" key="13">
    <source>
        <dbReference type="Proteomes" id="UP000695562"/>
    </source>
</evidence>
<dbReference type="PANTHER" id="PTHR45849">
    <property type="entry name" value="FACT COMPLEX SUBUNIT SSRP1"/>
    <property type="match status" value="1"/>
</dbReference>